<dbReference type="Pfam" id="PF06666">
    <property type="entry name" value="DUF1173"/>
    <property type="match status" value="1"/>
</dbReference>
<gene>
    <name evidence="2" type="ORF">GBZ26_05950</name>
</gene>
<evidence type="ECO:0000313" key="2">
    <source>
        <dbReference type="EMBL" id="NUB18758.1"/>
    </source>
</evidence>
<comment type="caution">
    <text evidence="2">The sequence shown here is derived from an EMBL/GenBank/DDBJ whole genome shotgun (WGS) entry which is preliminary data.</text>
</comment>
<reference evidence="2 3" key="1">
    <citation type="submission" date="2019-10" db="EMBL/GenBank/DDBJ databases">
        <title>Genome sequence of Azospirillum formosense CC-Nfb-7.</title>
        <authorList>
            <person name="Ambrosini A."/>
            <person name="Sant'Anna F.H."/>
            <person name="Cassan F.D."/>
            <person name="Souza E.M."/>
            <person name="Passaglia L.M.P."/>
        </authorList>
    </citation>
    <scope>NUCLEOTIDE SEQUENCE [LARGE SCALE GENOMIC DNA]</scope>
    <source>
        <strain evidence="2 3">CC-NFb-7</strain>
    </source>
</reference>
<feature type="compositionally biased region" description="Polar residues" evidence="1">
    <location>
        <begin position="127"/>
        <end position="146"/>
    </location>
</feature>
<organism evidence="2 3">
    <name type="scientific">Azospirillum formosense</name>
    <dbReference type="NCBI Taxonomy" id="861533"/>
    <lineage>
        <taxon>Bacteria</taxon>
        <taxon>Pseudomonadati</taxon>
        <taxon>Pseudomonadota</taxon>
        <taxon>Alphaproteobacteria</taxon>
        <taxon>Rhodospirillales</taxon>
        <taxon>Azospirillaceae</taxon>
        <taxon>Azospirillum</taxon>
    </lineage>
</organism>
<protein>
    <submittedName>
        <fullName evidence="2">DUF1173 family protein</fullName>
    </submittedName>
</protein>
<dbReference type="EMBL" id="WHOR01000026">
    <property type="protein sequence ID" value="NUB18758.1"/>
    <property type="molecule type" value="Genomic_DNA"/>
</dbReference>
<feature type="region of interest" description="Disordered" evidence="1">
    <location>
        <begin position="462"/>
        <end position="528"/>
    </location>
</feature>
<sequence length="563" mass="63183">MEAVMSGGLKEYGVLFSNSKLYSPALQREDQQGFQEHLRKLHQNKLEAWCPCQTRAKPRIFSRLRGRTYHPVKESNSGPRHSFDCTRYSLPNDFSGRGTYTVGVVEETKHGIQITFREPMTRRPTPAESTGTGLSRVSGSGRTQSRMSPRGLLDYFWTEASLNRWHPNMAGKRSWGVVARELNKAAEPIRLNGVPLSEYLMVLEPDLTGSSLHASTRRFIATAKRLAAADRGDTPRVLIIVEIQAVHRDIDGTSLDIGASWSGVGLRVHVDEHGFEVLKRGSVDFRRLAENAPIHDRGEVRLVALLQIEISGQQGDWIANVQSGAVSAMTAQFIPYASDYERRFTRDLIAEERWFIKPLRYDAAEVVFPDALLLDGKDRPRAMEVYGRNGDPVYRKRKETKTALYADGAAGAQPWVWDVPAGADPWTVKRPPFPQRVIHPKAKQGKEHHVGWHKAIPTNTAQKHETPQADFVRPPLPQVPIGRPAFTPPSAPTLEQDRLGPSYGAYESNLMTRSPPPPLPDSPDERNPIRLVLKPQEPLQPETPLPTSISLPLWRRVLKLFFG</sequence>
<proteinExistence type="predicted"/>
<dbReference type="RefSeq" id="WP_174438037.1">
    <property type="nucleotide sequence ID" value="NZ_JABEXZ010000007.1"/>
</dbReference>
<keyword evidence="3" id="KW-1185">Reference proteome</keyword>
<name>A0ABX2KQ39_9PROT</name>
<dbReference type="Proteomes" id="UP000639419">
    <property type="component" value="Unassembled WGS sequence"/>
</dbReference>
<evidence type="ECO:0000313" key="3">
    <source>
        <dbReference type="Proteomes" id="UP000639419"/>
    </source>
</evidence>
<dbReference type="InterPro" id="IPR009553">
    <property type="entry name" value="DUF1173"/>
</dbReference>
<evidence type="ECO:0000256" key="1">
    <source>
        <dbReference type="SAM" id="MobiDB-lite"/>
    </source>
</evidence>
<accession>A0ABX2KQ39</accession>
<feature type="region of interest" description="Disordered" evidence="1">
    <location>
        <begin position="122"/>
        <end position="146"/>
    </location>
</feature>